<reference evidence="2 3" key="1">
    <citation type="submission" date="2020-08" db="EMBL/GenBank/DDBJ databases">
        <title>Genomic Encyclopedia of Type Strains, Phase IV (KMG-IV): sequencing the most valuable type-strain genomes for metagenomic binning, comparative biology and taxonomic classification.</title>
        <authorList>
            <person name="Goeker M."/>
        </authorList>
    </citation>
    <scope>NUCLEOTIDE SEQUENCE [LARGE SCALE GENOMIC DNA]</scope>
    <source>
        <strain evidence="2 3">DSM 44197</strain>
    </source>
</reference>
<evidence type="ECO:0000256" key="1">
    <source>
        <dbReference type="SAM" id="MobiDB-lite"/>
    </source>
</evidence>
<protein>
    <submittedName>
        <fullName evidence="2">Uncharacterized protein</fullName>
    </submittedName>
</protein>
<sequence length="314" mass="35152">MNDNSEQGTVPSATDFDEWLEVMDPKLAGFGALLADDFPNDFSRASLAWLEDVLLQAFPDIAAVHRDEAGDFVDRCVRYIGETLIRGFGGSWEYGTESKDLFAGVPYVRVDDGVGIPIAPFYEITALVDRRTKTELTSLYDTLDERCRERRSAEAQDAPAARETPRVSASGPDAPLREWLADMDGKLTAWRDEHLARDFPFDFSRDSLAVLEQEVLTRFAGRDEVELPANLGFTEGAVRYFGETIVRGGFAEWRWNKEEANGGDATPPLMSLFLVAKTEEAPEESVPLRAIRLAALKRTGDKLVKVYDRMRDSR</sequence>
<name>A0A7W3QIR5_ACTNM</name>
<feature type="region of interest" description="Disordered" evidence="1">
    <location>
        <begin position="150"/>
        <end position="175"/>
    </location>
</feature>
<organism evidence="2 3">
    <name type="scientific">Actinomadura namibiensis</name>
    <dbReference type="NCBI Taxonomy" id="182080"/>
    <lineage>
        <taxon>Bacteria</taxon>
        <taxon>Bacillati</taxon>
        <taxon>Actinomycetota</taxon>
        <taxon>Actinomycetes</taxon>
        <taxon>Streptosporangiales</taxon>
        <taxon>Thermomonosporaceae</taxon>
        <taxon>Actinomadura</taxon>
    </lineage>
</organism>
<dbReference type="AlphaFoldDB" id="A0A7W3QIR5"/>
<gene>
    <name evidence="2" type="ORF">HNR61_000135</name>
</gene>
<keyword evidence="3" id="KW-1185">Reference proteome</keyword>
<comment type="caution">
    <text evidence="2">The sequence shown here is derived from an EMBL/GenBank/DDBJ whole genome shotgun (WGS) entry which is preliminary data.</text>
</comment>
<proteinExistence type="predicted"/>
<dbReference type="RefSeq" id="WP_182841157.1">
    <property type="nucleotide sequence ID" value="NZ_BAAALP010000030.1"/>
</dbReference>
<evidence type="ECO:0000313" key="2">
    <source>
        <dbReference type="EMBL" id="MBA8948537.1"/>
    </source>
</evidence>
<dbReference type="Proteomes" id="UP000572680">
    <property type="component" value="Unassembled WGS sequence"/>
</dbReference>
<accession>A0A7W3QIR5</accession>
<evidence type="ECO:0000313" key="3">
    <source>
        <dbReference type="Proteomes" id="UP000572680"/>
    </source>
</evidence>
<dbReference type="EMBL" id="JACJIA010000001">
    <property type="protein sequence ID" value="MBA8948537.1"/>
    <property type="molecule type" value="Genomic_DNA"/>
</dbReference>